<name>A0A2K3N156_TRIPR</name>
<reference evidence="1 2" key="2">
    <citation type="journal article" date="2017" name="Front. Plant Sci.">
        <title>Gene Classification and Mining of Molecular Markers Useful in Red Clover (Trifolium pratense) Breeding.</title>
        <authorList>
            <person name="Istvanek J."/>
            <person name="Dluhosova J."/>
            <person name="Dluhos P."/>
            <person name="Patkova L."/>
            <person name="Nedelnik J."/>
            <person name="Repkova J."/>
        </authorList>
    </citation>
    <scope>NUCLEOTIDE SEQUENCE [LARGE SCALE GENOMIC DNA]</scope>
    <source>
        <strain evidence="2">cv. Tatra</strain>
        <tissue evidence="1">Young leaves</tissue>
    </source>
</reference>
<dbReference type="AlphaFoldDB" id="A0A2K3N156"/>
<evidence type="ECO:0000313" key="2">
    <source>
        <dbReference type="Proteomes" id="UP000236291"/>
    </source>
</evidence>
<protein>
    <submittedName>
        <fullName evidence="1">Uncharacterized protein</fullName>
    </submittedName>
</protein>
<comment type="caution">
    <text evidence="1">The sequence shown here is derived from an EMBL/GenBank/DDBJ whole genome shotgun (WGS) entry which is preliminary data.</text>
</comment>
<reference evidence="1 2" key="1">
    <citation type="journal article" date="2014" name="Am. J. Bot.">
        <title>Genome assembly and annotation for red clover (Trifolium pratense; Fabaceae).</title>
        <authorList>
            <person name="Istvanek J."/>
            <person name="Jaros M."/>
            <person name="Krenek A."/>
            <person name="Repkova J."/>
        </authorList>
    </citation>
    <scope>NUCLEOTIDE SEQUENCE [LARGE SCALE GENOMIC DNA]</scope>
    <source>
        <strain evidence="2">cv. Tatra</strain>
        <tissue evidence="1">Young leaves</tissue>
    </source>
</reference>
<proteinExistence type="predicted"/>
<dbReference type="Proteomes" id="UP000236291">
    <property type="component" value="Unassembled WGS sequence"/>
</dbReference>
<accession>A0A2K3N156</accession>
<dbReference type="EMBL" id="ASHM01014856">
    <property type="protein sequence ID" value="PNX96780.1"/>
    <property type="molecule type" value="Genomic_DNA"/>
</dbReference>
<sequence length="196" mass="22122">MSRWPYDRFDKNLSTNPSEQTRWSLLLQSCARNQALLRSPSVRVFTVSVAGPGGVHVWVISSSKPFVVCVTSASKLSFPVYAPYLLVSLKTSSVCVAYLRQTPLRVQTSFEAPLMCVLFSWKTLRSKSPMKFLPIEGNHNTRSLSLMEKFRRGTKLKSFPIERMKQVLSENSTFVKNLGVNHAENISALSIEMEET</sequence>
<gene>
    <name evidence="1" type="ORF">L195_g019994</name>
</gene>
<evidence type="ECO:0000313" key="1">
    <source>
        <dbReference type="EMBL" id="PNX96780.1"/>
    </source>
</evidence>
<organism evidence="1 2">
    <name type="scientific">Trifolium pratense</name>
    <name type="common">Red clover</name>
    <dbReference type="NCBI Taxonomy" id="57577"/>
    <lineage>
        <taxon>Eukaryota</taxon>
        <taxon>Viridiplantae</taxon>
        <taxon>Streptophyta</taxon>
        <taxon>Embryophyta</taxon>
        <taxon>Tracheophyta</taxon>
        <taxon>Spermatophyta</taxon>
        <taxon>Magnoliopsida</taxon>
        <taxon>eudicotyledons</taxon>
        <taxon>Gunneridae</taxon>
        <taxon>Pentapetalae</taxon>
        <taxon>rosids</taxon>
        <taxon>fabids</taxon>
        <taxon>Fabales</taxon>
        <taxon>Fabaceae</taxon>
        <taxon>Papilionoideae</taxon>
        <taxon>50 kb inversion clade</taxon>
        <taxon>NPAAA clade</taxon>
        <taxon>Hologalegina</taxon>
        <taxon>IRL clade</taxon>
        <taxon>Trifolieae</taxon>
        <taxon>Trifolium</taxon>
    </lineage>
</organism>